<sequence length="69" mass="8044">MNSNSSIDQDKEKFHLLQLEIVKHHTLMMRTQSNLDDVLALLSIFYGISFQVIKKKFFSMTSHNLCVTK</sequence>
<dbReference type="AlphaFoldDB" id="A0A9J6BQP9"/>
<keyword evidence="1" id="KW-0472">Membrane</keyword>
<comment type="caution">
    <text evidence="2">The sequence shown here is derived from an EMBL/GenBank/DDBJ whole genome shotgun (WGS) entry which is preliminary data.</text>
</comment>
<dbReference type="EMBL" id="JADBJN010000003">
    <property type="protein sequence ID" value="KAG5671989.1"/>
    <property type="molecule type" value="Genomic_DNA"/>
</dbReference>
<evidence type="ECO:0000313" key="3">
    <source>
        <dbReference type="Proteomes" id="UP001107558"/>
    </source>
</evidence>
<organism evidence="2 3">
    <name type="scientific">Polypedilum vanderplanki</name>
    <name type="common">Sleeping chironomid midge</name>
    <dbReference type="NCBI Taxonomy" id="319348"/>
    <lineage>
        <taxon>Eukaryota</taxon>
        <taxon>Metazoa</taxon>
        <taxon>Ecdysozoa</taxon>
        <taxon>Arthropoda</taxon>
        <taxon>Hexapoda</taxon>
        <taxon>Insecta</taxon>
        <taxon>Pterygota</taxon>
        <taxon>Neoptera</taxon>
        <taxon>Endopterygota</taxon>
        <taxon>Diptera</taxon>
        <taxon>Nematocera</taxon>
        <taxon>Chironomoidea</taxon>
        <taxon>Chironomidae</taxon>
        <taxon>Chironominae</taxon>
        <taxon>Polypedilum</taxon>
        <taxon>Polypedilum</taxon>
    </lineage>
</organism>
<keyword evidence="1" id="KW-1133">Transmembrane helix</keyword>
<feature type="transmembrane region" description="Helical" evidence="1">
    <location>
        <begin position="38"/>
        <end position="53"/>
    </location>
</feature>
<evidence type="ECO:0000256" key="1">
    <source>
        <dbReference type="SAM" id="Phobius"/>
    </source>
</evidence>
<accession>A0A9J6BQP9</accession>
<proteinExistence type="predicted"/>
<keyword evidence="1" id="KW-0812">Transmembrane</keyword>
<reference evidence="2" key="1">
    <citation type="submission" date="2021-03" db="EMBL/GenBank/DDBJ databases">
        <title>Chromosome level genome of the anhydrobiotic midge Polypedilum vanderplanki.</title>
        <authorList>
            <person name="Yoshida Y."/>
            <person name="Kikawada T."/>
            <person name="Gusev O."/>
        </authorList>
    </citation>
    <scope>NUCLEOTIDE SEQUENCE</scope>
    <source>
        <strain evidence="2">NIAS01</strain>
        <tissue evidence="2">Whole body or cell culture</tissue>
    </source>
</reference>
<protein>
    <submittedName>
        <fullName evidence="2">Uncharacterized protein</fullName>
    </submittedName>
</protein>
<gene>
    <name evidence="2" type="ORF">PVAND_002153</name>
</gene>
<dbReference type="Proteomes" id="UP001107558">
    <property type="component" value="Chromosome 3"/>
</dbReference>
<evidence type="ECO:0000313" key="2">
    <source>
        <dbReference type="EMBL" id="KAG5671989.1"/>
    </source>
</evidence>
<keyword evidence="3" id="KW-1185">Reference proteome</keyword>
<name>A0A9J6BQP9_POLVA</name>